<feature type="transmembrane region" description="Helical" evidence="1">
    <location>
        <begin position="188"/>
        <end position="217"/>
    </location>
</feature>
<feature type="transmembrane region" description="Helical" evidence="1">
    <location>
        <begin position="154"/>
        <end position="176"/>
    </location>
</feature>
<sequence length="253" mass="27178">MAVRRRRQRPRHAHPRRRYRLGRCGEVRPRLLITIASRPGGSVVMAAERRPWVDGRVYTQLVRFSGVVSLGVLWVVASLPVVTLFPATAAMFGVVREWSLEREPALVRTFWRLFRENLRQALALEAIALAAITGGVGSMRIAELLPPPLGAATQAAALLAGIVLVAGLIFAFPIMVGYRMALARLLRAAVLIALGRPVTTLACVGLLAGACLVSYVFPPAPLLLGGLTASAVYGWCSRAIDGVGISGRRAVTV</sequence>
<accession>A0A4R5CT68</accession>
<dbReference type="EMBL" id="SMKZ01000034">
    <property type="protein sequence ID" value="TDE02787.1"/>
    <property type="molecule type" value="Genomic_DNA"/>
</dbReference>
<feature type="transmembrane region" description="Helical" evidence="1">
    <location>
        <begin position="70"/>
        <end position="95"/>
    </location>
</feature>
<evidence type="ECO:0000313" key="3">
    <source>
        <dbReference type="Proteomes" id="UP000294739"/>
    </source>
</evidence>
<dbReference type="InterPro" id="IPR006938">
    <property type="entry name" value="DUF624"/>
</dbReference>
<dbReference type="Proteomes" id="UP000294739">
    <property type="component" value="Unassembled WGS sequence"/>
</dbReference>
<dbReference type="Pfam" id="PF04854">
    <property type="entry name" value="DUF624"/>
    <property type="match status" value="1"/>
</dbReference>
<dbReference type="InParanoid" id="A0A4R5CT68"/>
<gene>
    <name evidence="2" type="ORF">E1269_21045</name>
</gene>
<evidence type="ECO:0000313" key="2">
    <source>
        <dbReference type="EMBL" id="TDE02787.1"/>
    </source>
</evidence>
<keyword evidence="1" id="KW-0812">Transmembrane</keyword>
<organism evidence="2 3">
    <name type="scientific">Jiangella asiatica</name>
    <dbReference type="NCBI Taxonomy" id="2530372"/>
    <lineage>
        <taxon>Bacteria</taxon>
        <taxon>Bacillati</taxon>
        <taxon>Actinomycetota</taxon>
        <taxon>Actinomycetes</taxon>
        <taxon>Jiangellales</taxon>
        <taxon>Jiangellaceae</taxon>
        <taxon>Jiangella</taxon>
    </lineage>
</organism>
<keyword evidence="1" id="KW-1133">Transmembrane helix</keyword>
<proteinExistence type="predicted"/>
<evidence type="ECO:0000256" key="1">
    <source>
        <dbReference type="SAM" id="Phobius"/>
    </source>
</evidence>
<comment type="caution">
    <text evidence="2">The sequence shown here is derived from an EMBL/GenBank/DDBJ whole genome shotgun (WGS) entry which is preliminary data.</text>
</comment>
<dbReference type="OrthoDB" id="9814991at2"/>
<dbReference type="AlphaFoldDB" id="A0A4R5CT68"/>
<keyword evidence="3" id="KW-1185">Reference proteome</keyword>
<reference evidence="2 3" key="1">
    <citation type="submission" date="2019-03" db="EMBL/GenBank/DDBJ databases">
        <title>Draft genome sequences of novel Actinobacteria.</title>
        <authorList>
            <person name="Sahin N."/>
            <person name="Ay H."/>
            <person name="Saygin H."/>
        </authorList>
    </citation>
    <scope>NUCLEOTIDE SEQUENCE [LARGE SCALE GENOMIC DNA]</scope>
    <source>
        <strain evidence="2 3">5K138</strain>
    </source>
</reference>
<keyword evidence="1" id="KW-0472">Membrane</keyword>
<protein>
    <submittedName>
        <fullName evidence="2">DUF624 domain-containing protein</fullName>
    </submittedName>
</protein>
<name>A0A4R5CT68_9ACTN</name>